<accession>A0A4R5UKI6</accession>
<dbReference type="Gene3D" id="3.40.390.70">
    <property type="match status" value="1"/>
</dbReference>
<name>A0A4R5UKI6_9HYPH</name>
<sequence length="372" mass="42263">MRLYDCDHCGQTIHFDNRTCVNCGHRLAFVPERLAMHALEEEGTDGTWHLIAKPDHKVRLCANAAMDICNWTVLADDPEPFCPACRHNRLVPDASTEAGLNQWRSISQAQRHLFYSLMRWNLPRTNRQEDPQGGLVFDFLVDEIKPDGTVVPAMTGHEDGLIAIRAAEADDVTREQVRVSMNEPYRTMLGHFRHETGHYIWDKLVRDGGMTDAFRAVFGDETIDYGEALKRNYEQGPPPNWQDFFISTYASTHPWEDFAECFAHYLHIVDTLETARAYGMTIEPRRHEELAAEVAFNPYNAESAEQIVSAWIPFSVALNSVHRSMGVPDLYPFILSPAVVTKLQFIHELIHNNQRQRLQASITPAGSVAFSG</sequence>
<dbReference type="InterPro" id="IPR031321">
    <property type="entry name" value="UCP012641"/>
</dbReference>
<evidence type="ECO:0000259" key="1">
    <source>
        <dbReference type="Pfam" id="PF10005"/>
    </source>
</evidence>
<dbReference type="OrthoDB" id="256753at2"/>
<evidence type="ECO:0000313" key="3">
    <source>
        <dbReference type="Proteomes" id="UP000295238"/>
    </source>
</evidence>
<keyword evidence="3" id="KW-1185">Reference proteome</keyword>
<dbReference type="Pfam" id="PF10005">
    <property type="entry name" value="Zn_ribbon_DZR_6"/>
    <property type="match status" value="1"/>
</dbReference>
<dbReference type="Pfam" id="PF15887">
    <property type="entry name" value="Peptidase_Mx"/>
    <property type="match status" value="1"/>
</dbReference>
<gene>
    <name evidence="2" type="ORF">E2F50_11175</name>
</gene>
<evidence type="ECO:0000313" key="2">
    <source>
        <dbReference type="EMBL" id="TDK37418.1"/>
    </source>
</evidence>
<dbReference type="PIRSF" id="PIRSF012641">
    <property type="entry name" value="UCP012641"/>
    <property type="match status" value="1"/>
</dbReference>
<comment type="caution">
    <text evidence="2">The sequence shown here is derived from an EMBL/GenBank/DDBJ whole genome shotgun (WGS) entry which is preliminary data.</text>
</comment>
<dbReference type="Proteomes" id="UP000295238">
    <property type="component" value="Unassembled WGS sequence"/>
</dbReference>
<organism evidence="2 3">
    <name type="scientific">Rhizobium deserti</name>
    <dbReference type="NCBI Taxonomy" id="2547961"/>
    <lineage>
        <taxon>Bacteria</taxon>
        <taxon>Pseudomonadati</taxon>
        <taxon>Pseudomonadota</taxon>
        <taxon>Alphaproteobacteria</taxon>
        <taxon>Hyphomicrobiales</taxon>
        <taxon>Rhizobiaceae</taxon>
        <taxon>Rhizobium/Agrobacterium group</taxon>
        <taxon>Rhizobium</taxon>
    </lineage>
</organism>
<reference evidence="2 3" key="1">
    <citation type="submission" date="2019-03" db="EMBL/GenBank/DDBJ databases">
        <title>Rhizobium sp. nov., an bacterium isolated from biocrust in Mu Us Desert.</title>
        <authorList>
            <person name="Lixiong L."/>
        </authorList>
    </citation>
    <scope>NUCLEOTIDE SEQUENCE [LARGE SCALE GENOMIC DNA]</scope>
    <source>
        <strain evidence="2 3">SPY-1</strain>
    </source>
</reference>
<protein>
    <recommendedName>
        <fullName evidence="1">Zinc-ribbon domain-containing protein</fullName>
    </recommendedName>
</protein>
<feature type="domain" description="Zinc-ribbon" evidence="1">
    <location>
        <begin position="3"/>
        <end position="95"/>
    </location>
</feature>
<proteinExistence type="predicted"/>
<dbReference type="EMBL" id="SMTL01000002">
    <property type="protein sequence ID" value="TDK37418.1"/>
    <property type="molecule type" value="Genomic_DNA"/>
</dbReference>
<dbReference type="RefSeq" id="WP_133316185.1">
    <property type="nucleotide sequence ID" value="NZ_SMTL01000002.1"/>
</dbReference>
<dbReference type="AlphaFoldDB" id="A0A4R5UKI6"/>
<dbReference type="InterPro" id="IPR011201">
    <property type="entry name" value="Zinc-ribbon_6_bact"/>
</dbReference>